<dbReference type="InterPro" id="IPR006016">
    <property type="entry name" value="UspA"/>
</dbReference>
<comment type="similarity">
    <text evidence="1">Belongs to the universal stress protein A family.</text>
</comment>
<dbReference type="InterPro" id="IPR006015">
    <property type="entry name" value="Universal_stress_UspA"/>
</dbReference>
<organism evidence="3 4">
    <name type="scientific">Halorubellus litoreus</name>
    <dbReference type="NCBI Taxonomy" id="755308"/>
    <lineage>
        <taxon>Archaea</taxon>
        <taxon>Methanobacteriati</taxon>
        <taxon>Methanobacteriota</taxon>
        <taxon>Stenosarchaea group</taxon>
        <taxon>Halobacteria</taxon>
        <taxon>Halobacteriales</taxon>
        <taxon>Halorubellaceae</taxon>
        <taxon>Halorubellus</taxon>
    </lineage>
</organism>
<dbReference type="PANTHER" id="PTHR46268:SF6">
    <property type="entry name" value="UNIVERSAL STRESS PROTEIN UP12"/>
    <property type="match status" value="1"/>
</dbReference>
<dbReference type="EMBL" id="JBHSXN010000003">
    <property type="protein sequence ID" value="MFC6954384.1"/>
    <property type="molecule type" value="Genomic_DNA"/>
</dbReference>
<comment type="caution">
    <text evidence="3">The sequence shown here is derived from an EMBL/GenBank/DDBJ whole genome shotgun (WGS) entry which is preliminary data.</text>
</comment>
<reference evidence="3 4" key="1">
    <citation type="journal article" date="2019" name="Int. J. Syst. Evol. Microbiol.">
        <title>The Global Catalogue of Microorganisms (GCM) 10K type strain sequencing project: providing services to taxonomists for standard genome sequencing and annotation.</title>
        <authorList>
            <consortium name="The Broad Institute Genomics Platform"/>
            <consortium name="The Broad Institute Genome Sequencing Center for Infectious Disease"/>
            <person name="Wu L."/>
            <person name="Ma J."/>
        </authorList>
    </citation>
    <scope>NUCLEOTIDE SEQUENCE [LARGE SCALE GENOMIC DNA]</scope>
    <source>
        <strain evidence="3 4">GX26</strain>
    </source>
</reference>
<sequence length="144" mass="15956">MHRVLLPVHLNVERALSQANFVASLADDGMDVEAYVLFVFTGRERSPDTPDEMKRFDSPTRIDAVRRVMEVLDEAGVDYHIQEDSGEVAQDIIDVADSVDADQIVLGGRKRSPAGKILFGSVTQEVLLNTDRPVTVTTAEEEEE</sequence>
<evidence type="ECO:0000313" key="4">
    <source>
        <dbReference type="Proteomes" id="UP001596395"/>
    </source>
</evidence>
<gene>
    <name evidence="3" type="ORF">ACFQGB_16090</name>
</gene>
<feature type="domain" description="UspA" evidence="2">
    <location>
        <begin position="2"/>
        <end position="136"/>
    </location>
</feature>
<dbReference type="PRINTS" id="PR01438">
    <property type="entry name" value="UNVRSLSTRESS"/>
</dbReference>
<protein>
    <submittedName>
        <fullName evidence="3">Universal stress protein</fullName>
    </submittedName>
</protein>
<evidence type="ECO:0000259" key="2">
    <source>
        <dbReference type="Pfam" id="PF00582"/>
    </source>
</evidence>
<dbReference type="CDD" id="cd00293">
    <property type="entry name" value="USP-like"/>
    <property type="match status" value="1"/>
</dbReference>
<dbReference type="InterPro" id="IPR014729">
    <property type="entry name" value="Rossmann-like_a/b/a_fold"/>
</dbReference>
<keyword evidence="4" id="KW-1185">Reference proteome</keyword>
<dbReference type="PANTHER" id="PTHR46268">
    <property type="entry name" value="STRESS RESPONSE PROTEIN NHAX"/>
    <property type="match status" value="1"/>
</dbReference>
<dbReference type="Pfam" id="PF00582">
    <property type="entry name" value="Usp"/>
    <property type="match status" value="1"/>
</dbReference>
<accession>A0ABD5VLN5</accession>
<dbReference type="Gene3D" id="3.40.50.620">
    <property type="entry name" value="HUPs"/>
    <property type="match status" value="1"/>
</dbReference>
<evidence type="ECO:0000313" key="3">
    <source>
        <dbReference type="EMBL" id="MFC6954384.1"/>
    </source>
</evidence>
<dbReference type="AlphaFoldDB" id="A0ABD5VLN5"/>
<name>A0ABD5VLN5_9EURY</name>
<dbReference type="RefSeq" id="WP_336351335.1">
    <property type="nucleotide sequence ID" value="NZ_JAZAQL010000003.1"/>
</dbReference>
<dbReference type="Proteomes" id="UP001596395">
    <property type="component" value="Unassembled WGS sequence"/>
</dbReference>
<proteinExistence type="inferred from homology"/>
<dbReference type="SUPFAM" id="SSF52402">
    <property type="entry name" value="Adenine nucleotide alpha hydrolases-like"/>
    <property type="match status" value="1"/>
</dbReference>
<evidence type="ECO:0000256" key="1">
    <source>
        <dbReference type="ARBA" id="ARBA00008791"/>
    </source>
</evidence>